<evidence type="ECO:0000313" key="2">
    <source>
        <dbReference type="Proteomes" id="UP000005640"/>
    </source>
</evidence>
<proteinExistence type="predicted"/>
<dbReference type="GeneTree" id="ENSGT00390000001810"/>
<dbReference type="ExpressionAtlas" id="G3V4R2">
    <property type="expression patterns" value="baseline and differential"/>
</dbReference>
<reference evidence="1 2" key="2">
    <citation type="journal article" date="2004" name="Nature">
        <title>Finishing the euchromatic sequence of the human genome.</title>
        <authorList>
            <consortium name="International Human Genome Sequencing Consortium"/>
        </authorList>
    </citation>
    <scope>NUCLEOTIDE SEQUENCE [LARGE SCALE GENOMIC DNA]</scope>
</reference>
<reference evidence="1" key="4">
    <citation type="submission" date="2025-08" db="UniProtKB">
        <authorList>
            <consortium name="Ensembl"/>
        </authorList>
    </citation>
    <scope>IDENTIFICATION</scope>
</reference>
<dbReference type="ChiTaRS" id="ETFRF1">
    <property type="organism name" value="human"/>
</dbReference>
<dbReference type="HOGENOM" id="CLU_3350825_0_0_1"/>
<keyword evidence="2" id="KW-1185">Reference proteome</keyword>
<dbReference type="AlphaFoldDB" id="G3V4R2"/>
<evidence type="ECO:0000313" key="1">
    <source>
        <dbReference type="Ensembl" id="ENSP00000451938.2"/>
    </source>
</evidence>
<dbReference type="VEuPathDB" id="HostDB:ENSG00000205707"/>
<dbReference type="OpenTargets" id="ENSG00000205707"/>
<dbReference type="ProteomicsDB" id="33305"/>
<dbReference type="Bgee" id="ENSG00000205707">
    <property type="expression patterns" value="Expressed in left ventricle myocardium and 192 other cell types or tissues"/>
</dbReference>
<reference evidence="1" key="5">
    <citation type="submission" date="2025-09" db="UniProtKB">
        <authorList>
            <consortium name="Ensembl"/>
        </authorList>
    </citation>
    <scope>IDENTIFICATION</scope>
</reference>
<protein>
    <submittedName>
        <fullName evidence="1">Electron transfer flavoprotein regulatory factor 1</fullName>
    </submittedName>
</protein>
<dbReference type="EMBL" id="AC092794">
    <property type="status" value="NOT_ANNOTATED_CDS"/>
    <property type="molecule type" value="Genomic_DNA"/>
</dbReference>
<dbReference type="Ensembl" id="ENST00000553788.6">
    <property type="protein sequence ID" value="ENSP00000451938.2"/>
    <property type="gene ID" value="ENSG00000205707.11"/>
</dbReference>
<sequence>MKMANSLRGEVLKLYKNKKYNILGRVTMTNSSGKETKPL</sequence>
<reference evidence="1 2" key="3">
    <citation type="journal article" date="2006" name="Nature">
        <title>The finished DNA sequence of human chromosome 12.</title>
        <authorList>
            <consortium name="Baylor College of Medicine Human Genome Sequencing Center Sequence Production Team"/>
            <person name="Scherer S.E."/>
            <person name="Muzny D.M."/>
            <person name="Buhay C.J."/>
            <person name="Chen R."/>
            <person name="Cree A."/>
            <person name="Ding Y."/>
            <person name="Dugan-Rocha S."/>
            <person name="Gill R."/>
            <person name="Gunaratne P."/>
            <person name="Harris R.A."/>
            <person name="Hawes A.C."/>
            <person name="Hernandez J."/>
            <person name="Hodgson A.V."/>
            <person name="Hume J."/>
            <person name="Jackson A."/>
            <person name="Khan Z.M."/>
            <person name="Kovar-Smith C."/>
            <person name="Lewis L.R."/>
            <person name="Lozado R.J."/>
            <person name="Metzker M.L."/>
            <person name="Milosavljevic A."/>
            <person name="Miner G.R."/>
            <person name="Montgomery K.T."/>
            <person name="Morgan M.B."/>
            <person name="Nazareth L.V."/>
            <person name="Scott G."/>
            <person name="Sodergren E."/>
            <person name="Song X.Z."/>
            <person name="Steffen D."/>
            <person name="Lovering R.C."/>
            <person name="Wheeler D.A."/>
            <person name="Worley K.C."/>
            <person name="Yuan Y."/>
            <person name="Zhang Z."/>
            <person name="Adams C.Q."/>
            <person name="Ansari-Lari M.A."/>
            <person name="Ayele M."/>
            <person name="Brown M.J."/>
            <person name="Chen G."/>
            <person name="Chen Z."/>
            <person name="Clerc-Blankenburg K.P."/>
            <person name="Davis C."/>
            <person name="Delgado O."/>
            <person name="Dinh H.H."/>
            <person name="Draper H."/>
            <person name="Gonzalez-Garay M.L."/>
            <person name="Havlak P."/>
            <person name="Jackson L.R."/>
            <person name="Jacob L.S."/>
            <person name="Kelly S.H."/>
            <person name="Li L."/>
            <person name="Li Z."/>
            <person name="Liu J."/>
            <person name="Liu W."/>
            <person name="Lu J."/>
            <person name="Maheshwari M."/>
            <person name="Nguyen B.V."/>
            <person name="Okwuonu G.O."/>
            <person name="Pasternak S."/>
            <person name="Perez L.M."/>
            <person name="Plopper F.J."/>
            <person name="Santibanez J."/>
            <person name="Shen H."/>
            <person name="Tabor P.E."/>
            <person name="Verduzco D."/>
            <person name="Waldron L."/>
            <person name="Wang Q."/>
            <person name="Williams G.A."/>
            <person name="Zhang J."/>
            <person name="Zhou J."/>
            <person name="Allen C.C."/>
            <person name="Amin A.G."/>
            <person name="Anyalebechi V."/>
            <person name="Bailey M."/>
            <person name="Barbaria J.A."/>
            <person name="Bimage K.E."/>
            <person name="Bryant N.P."/>
            <person name="Burch P.E."/>
            <person name="Burkett C.E."/>
            <person name="Burrell K.L."/>
            <person name="Calderon E."/>
            <person name="Cardenas V."/>
            <person name="Carter K."/>
            <person name="Casias K."/>
            <person name="Cavazos I."/>
            <person name="Cavazos S.R."/>
            <person name="Ceasar H."/>
            <person name="Chacko J."/>
            <person name="Chan S.N."/>
            <person name="Chavez D."/>
            <person name="Christopoulos C."/>
            <person name="Chu J."/>
            <person name="Cockrell R."/>
            <person name="Cox C.D."/>
            <person name="Dang M."/>
            <person name="Dathorne S.R."/>
            <person name="David R."/>
            <person name="Davis C.M."/>
            <person name="Davy-Carroll L."/>
            <person name="Deshazo D.R."/>
            <person name="Donlin J.E."/>
            <person name="D'Souza L."/>
            <person name="Eaves K.A."/>
            <person name="Egan A."/>
            <person name="Emery-Cohen A.J."/>
            <person name="Escotto M."/>
            <person name="Flagg N."/>
            <person name="Forbes L.D."/>
            <person name="Gabisi A.M."/>
            <person name="Garza M."/>
            <person name="Hamilton C."/>
            <person name="Henderson N."/>
            <person name="Hernandez O."/>
            <person name="Hines S."/>
            <person name="Hogues M.E."/>
            <person name="Huang M."/>
            <person name="Idlebird D.G."/>
            <person name="Johnson R."/>
            <person name="Jolivet A."/>
            <person name="Jones S."/>
            <person name="Kagan R."/>
            <person name="King L.M."/>
            <person name="Leal B."/>
            <person name="Lebow H."/>
            <person name="Lee S."/>
            <person name="LeVan J.M."/>
            <person name="Lewis L.C."/>
            <person name="London P."/>
            <person name="Lorensuhewa L.M."/>
            <person name="Loulseged H."/>
            <person name="Lovett D.A."/>
            <person name="Lucier A."/>
            <person name="Lucier R.L."/>
            <person name="Ma J."/>
            <person name="Madu R.C."/>
            <person name="Mapua P."/>
            <person name="Martindale A.D."/>
            <person name="Martinez E."/>
            <person name="Massey E."/>
            <person name="Mawhiney S."/>
            <person name="Meador M.G."/>
            <person name="Mendez S."/>
            <person name="Mercado C."/>
            <person name="Mercado I.C."/>
            <person name="Merritt C.E."/>
            <person name="Miner Z.L."/>
            <person name="Minja E."/>
            <person name="Mitchell T."/>
            <person name="Mohabbat F."/>
            <person name="Mohabbat K."/>
            <person name="Montgomery B."/>
            <person name="Moore N."/>
            <person name="Morris S."/>
            <person name="Munidasa M."/>
            <person name="Ngo R.N."/>
            <person name="Nguyen N.B."/>
            <person name="Nickerson E."/>
            <person name="Nwaokelemeh O.O."/>
            <person name="Nwokenkwo S."/>
            <person name="Obregon M."/>
            <person name="Oguh M."/>
            <person name="Oragunye N."/>
            <person name="Oviedo R.J."/>
            <person name="Parish B.J."/>
            <person name="Parker D.N."/>
            <person name="Parrish J."/>
            <person name="Parks K.L."/>
            <person name="Paul H.A."/>
            <person name="Payton B.A."/>
            <person name="Perez A."/>
            <person name="Perrin W."/>
            <person name="Pickens A."/>
            <person name="Primus E.L."/>
            <person name="Pu L.L."/>
            <person name="Puazo M."/>
            <person name="Quiles M.M."/>
            <person name="Quiroz J.B."/>
            <person name="Rabata D."/>
            <person name="Reeves K."/>
            <person name="Ruiz S.J."/>
            <person name="Shao H."/>
            <person name="Sisson I."/>
            <person name="Sonaike T."/>
            <person name="Sorelle R.P."/>
            <person name="Sutton A.E."/>
            <person name="Svatek A.F."/>
            <person name="Svetz L.A."/>
            <person name="Tamerisa K.S."/>
            <person name="Taylor T.R."/>
            <person name="Teague B."/>
            <person name="Thomas N."/>
            <person name="Thorn R.D."/>
            <person name="Trejos Z.Y."/>
            <person name="Trevino B.K."/>
            <person name="Ukegbu O.N."/>
            <person name="Urban J.B."/>
            <person name="Vasquez L.I."/>
            <person name="Vera V.A."/>
            <person name="Villasana D.M."/>
            <person name="Wang L."/>
            <person name="Ward-Moore S."/>
            <person name="Warren J.T."/>
            <person name="Wei X."/>
            <person name="White F."/>
            <person name="Williamson A.L."/>
            <person name="Wleczyk R."/>
            <person name="Wooden H.S."/>
            <person name="Wooden S.H."/>
            <person name="Yen J."/>
            <person name="Yoon L."/>
            <person name="Yoon V."/>
            <person name="Zorrilla S.E."/>
            <person name="Nelson D."/>
            <person name="Kucherlapati R."/>
            <person name="Weinstock G."/>
            <person name="Gibbs R.A."/>
            <person name="null."/>
        </authorList>
    </citation>
    <scope>NUCLEOTIDE SEQUENCE [LARGE SCALE GENOMIC DNA]</scope>
</reference>
<dbReference type="MassIVE" id="G3V4R2"/>
<organism evidence="1 2">
    <name type="scientific">Homo sapiens</name>
    <name type="common">Human</name>
    <dbReference type="NCBI Taxonomy" id="9606"/>
    <lineage>
        <taxon>Eukaryota</taxon>
        <taxon>Metazoa</taxon>
        <taxon>Chordata</taxon>
        <taxon>Craniata</taxon>
        <taxon>Vertebrata</taxon>
        <taxon>Euteleostomi</taxon>
        <taxon>Mammalia</taxon>
        <taxon>Eutheria</taxon>
        <taxon>Euarchontoglires</taxon>
        <taxon>Primates</taxon>
        <taxon>Haplorrhini</taxon>
        <taxon>Catarrhini</taxon>
        <taxon>Hominidae</taxon>
        <taxon>Homo</taxon>
    </lineage>
</organism>
<reference evidence="1 2" key="1">
    <citation type="journal article" date="2001" name="Nature">
        <title>Initial sequencing and analysis of the human genome.</title>
        <authorList>
            <consortium name="International Human Genome Sequencing Consortium"/>
            <person name="Lander E.S."/>
            <person name="Linton L.M."/>
            <person name="Birren B."/>
            <person name="Nusbaum C."/>
            <person name="Zody M.C."/>
            <person name="Baldwin J."/>
            <person name="Devon K."/>
            <person name="Dewar K."/>
            <person name="Doyle M."/>
            <person name="FitzHugh W."/>
            <person name="Funke R."/>
            <person name="Gage D."/>
            <person name="Harris K."/>
            <person name="Heaford A."/>
            <person name="Howland J."/>
            <person name="Kann L."/>
            <person name="Lehoczky J."/>
            <person name="LeVine R."/>
            <person name="McEwan P."/>
            <person name="McKernan K."/>
            <person name="Meldrim J."/>
            <person name="Mesirov J.P."/>
            <person name="Miranda C."/>
            <person name="Morris W."/>
            <person name="Naylor J."/>
            <person name="Raymond C."/>
            <person name="Rosetti M."/>
            <person name="Santos R."/>
            <person name="Sheridan A."/>
            <person name="Sougnez C."/>
            <person name="Stange-Thomann N."/>
            <person name="Stojanovic N."/>
            <person name="Subramanian A."/>
            <person name="Wyman D."/>
            <person name="Rogers J."/>
            <person name="Sulston J."/>
            <person name="Ainscough R."/>
            <person name="Beck S."/>
            <person name="Bentley D."/>
            <person name="Burton J."/>
            <person name="Clee C."/>
            <person name="Carter N."/>
            <person name="Coulson A."/>
            <person name="Deadman R."/>
            <person name="Deloukas P."/>
            <person name="Dunham A."/>
            <person name="Dunham I."/>
            <person name="Durbin R."/>
            <person name="French L."/>
            <person name="Grafham D."/>
            <person name="Gregory S."/>
            <person name="Hubbard T."/>
            <person name="Humphray S."/>
            <person name="Hunt A."/>
            <person name="Jones M."/>
            <person name="Lloyd C."/>
            <person name="McMurray A."/>
            <person name="Matthews L."/>
            <person name="Mercer S."/>
            <person name="Milne S."/>
            <person name="Mullikin J.C."/>
            <person name="Mungall A."/>
            <person name="Plumb R."/>
            <person name="Ross M."/>
            <person name="Shownkeen R."/>
            <person name="Sims S."/>
            <person name="Waterston R.H."/>
            <person name="Wilson R.K."/>
            <person name="Hillier L.W."/>
            <person name="McPherson J.D."/>
            <person name="Marra M.A."/>
            <person name="Mardis E.R."/>
            <person name="Fulton L.A."/>
            <person name="Chinwalla A.T."/>
            <person name="Pepin K.H."/>
            <person name="Gish W.R."/>
            <person name="Chissoe S.L."/>
            <person name="Wendl M.C."/>
            <person name="Delehaunty K.D."/>
            <person name="Miner T.L."/>
            <person name="Delehaunty A."/>
            <person name="Kramer J.B."/>
            <person name="Cook L.L."/>
            <person name="Fulton R.S."/>
            <person name="Johnson D.L."/>
            <person name="Minx P.J."/>
            <person name="Clifton S.W."/>
            <person name="Hawkins T."/>
            <person name="Branscomb E."/>
            <person name="Predki P."/>
            <person name="Richardson P."/>
            <person name="Wenning S."/>
            <person name="Slezak T."/>
            <person name="Doggett N."/>
            <person name="Cheng J.F."/>
            <person name="Olsen A."/>
            <person name="Lucas S."/>
            <person name="Elkin C."/>
            <person name="Uberbacher E."/>
            <person name="Frazier M."/>
            <person name="Gibbs R.A."/>
            <person name="Muzny D.M."/>
            <person name="Scherer S.E."/>
            <person name="Bouck J.B."/>
            <person name="Sodergren E.J."/>
            <person name="Worley K.C."/>
            <person name="Rives C.M."/>
            <person name="Gorrell J.H."/>
            <person name="Metzker M.L."/>
            <person name="Naylor S.L."/>
            <person name="Kucherlapati R.S."/>
            <person name="Nelson D.L."/>
            <person name="Weinstock G.M."/>
            <person name="Sakaki Y."/>
            <person name="Fujiyama A."/>
            <person name="Hattori M."/>
            <person name="Yada T."/>
            <person name="Toyoda A."/>
            <person name="Itoh T."/>
            <person name="Kawagoe C."/>
            <person name="Watanabe H."/>
            <person name="Totoki Y."/>
            <person name="Taylor T."/>
            <person name="Weissenbach J."/>
            <person name="Heilig R."/>
            <person name="Saurin W."/>
            <person name="Artiguenave F."/>
            <person name="Brottier P."/>
            <person name="Bruls T."/>
            <person name="Pelletier E."/>
            <person name="Robert C."/>
            <person name="Wincker P."/>
            <person name="Smith D.R."/>
            <person name="Doucette-Stamm L."/>
            <person name="Rubenfield M."/>
            <person name="Weinstock K."/>
            <person name="Lee H.M."/>
            <person name="Dubois J."/>
            <person name="Rosenthal A."/>
            <person name="Platzer M."/>
            <person name="Nyakatura G."/>
            <person name="Taudien S."/>
            <person name="Rump A."/>
            <person name="Yang H."/>
            <person name="Yu J."/>
            <person name="Wang J."/>
            <person name="Huang G."/>
            <person name="Gu J."/>
            <person name="Hood L."/>
            <person name="Rowen L."/>
            <person name="Madan A."/>
            <person name="Qin S."/>
            <person name="Davis R.W."/>
            <person name="Federspiel N.A."/>
            <person name="Abola A.P."/>
            <person name="Proctor M.J."/>
            <person name="Myers R.M."/>
            <person name="Schmutz J."/>
            <person name="Dickson M."/>
            <person name="Grimwood J."/>
            <person name="Cox D.R."/>
            <person name="Olson M.V."/>
            <person name="Kaul R."/>
            <person name="Raymond C."/>
            <person name="Shimizu N."/>
            <person name="Kawasaki K."/>
            <person name="Minoshima S."/>
            <person name="Evans G.A."/>
            <person name="Athanasiou M."/>
            <person name="Schultz R."/>
            <person name="Roe B.A."/>
            <person name="Chen F."/>
            <person name="Pan H."/>
            <person name="Ramser J."/>
            <person name="Lehrach H."/>
            <person name="Reinhardt R."/>
            <person name="McCombie W.R."/>
            <person name="de la Bastide M."/>
            <person name="Dedhia N."/>
            <person name="Blocker H."/>
            <person name="Hornischer K."/>
            <person name="Nordsiek G."/>
            <person name="Agarwala R."/>
            <person name="Aravind L."/>
            <person name="Bailey J.A."/>
            <person name="Bateman A."/>
            <person name="Batzoglou S."/>
            <person name="Birney E."/>
            <person name="Bork P."/>
            <person name="Brown D.G."/>
            <person name="Burge C.B."/>
            <person name="Cerutti L."/>
            <person name="Chen H.C."/>
            <person name="Church D."/>
            <person name="Clamp M."/>
            <person name="Copley R.R."/>
            <person name="Doerks T."/>
            <person name="Eddy S.R."/>
            <person name="Eichler E.E."/>
            <person name="Furey T.S."/>
            <person name="Galagan J."/>
            <person name="Gilbert J.G."/>
            <person name="Harmon C."/>
            <person name="Hayashizaki Y."/>
            <person name="Haussler D."/>
            <person name="Hermjakob H."/>
            <person name="Hokamp K."/>
            <person name="Jang W."/>
            <person name="Johnson L.S."/>
            <person name="Jones T.A."/>
            <person name="Kasif S."/>
            <person name="Kaspryzk A."/>
            <person name="Kennedy S."/>
            <person name="Kent W.J."/>
            <person name="Kitts P."/>
            <person name="Koonin E.V."/>
            <person name="Korf I."/>
            <person name="Kulp D."/>
            <person name="Lancet D."/>
            <person name="Lowe T.M."/>
            <person name="McLysaght A."/>
            <person name="Mikkelsen T."/>
            <person name="Moran J.V."/>
            <person name="Mulder N."/>
            <person name="Pollara V.J."/>
            <person name="Ponting C.P."/>
            <person name="Schuler G."/>
            <person name="Schultz J."/>
            <person name="Slater G."/>
            <person name="Smit A.F."/>
            <person name="Stupka E."/>
            <person name="Szustakowski J."/>
            <person name="Thierry-Mieg D."/>
            <person name="Thierry-Mieg J."/>
            <person name="Wagner L."/>
            <person name="Wallis J."/>
            <person name="Wheeler R."/>
            <person name="Williams A."/>
            <person name="Wolf Y.I."/>
            <person name="Wolfe K.H."/>
            <person name="Yang S.P."/>
            <person name="Yeh R.F."/>
            <person name="Collins F."/>
            <person name="Guyer M.S."/>
            <person name="Peterson J."/>
            <person name="Felsenfeld A."/>
            <person name="Wetterstrand K.A."/>
            <person name="Patrinos A."/>
            <person name="Morgan M.J."/>
            <person name="de Jong P."/>
            <person name="Catanese J.J."/>
            <person name="Osoegawa K."/>
            <person name="Shizuya H."/>
            <person name="Choi S."/>
            <person name="Chen Y.J."/>
        </authorList>
    </citation>
    <scope>NUCLEOTIDE SEQUENCE [LARGE SCALE GENOMIC DNA]</scope>
</reference>
<dbReference type="Proteomes" id="UP000005640">
    <property type="component" value="Chromosome 12"/>
</dbReference>
<dbReference type="Ensembl" id="ENST00000553788.6">
    <property type="protein sequence ID" value="ENSP00000451938.2"/>
    <property type="gene ID" value="ENSG00000205707.12"/>
</dbReference>
<name>G3V4R2_HUMAN</name>
<accession>G3V4R2</accession>
<dbReference type="Antibodypedia" id="48706">
    <property type="antibodies" value="35 antibodies from 11 providers"/>
</dbReference>
<dbReference type="HGNC" id="HGNC:27052">
    <property type="gene designation" value="ETFRF1"/>
</dbReference>
<dbReference type="OrthoDB" id="10258445at2759"/>
<dbReference type="UCSC" id="uc058mau.1">
    <property type="organism name" value="human"/>
</dbReference>
<gene>
    <name evidence="1" type="primary">ETFRF1</name>
</gene>